<evidence type="ECO:0000313" key="1">
    <source>
        <dbReference type="EMBL" id="NKZ14392.1"/>
    </source>
</evidence>
<dbReference type="Gene3D" id="3.50.30.50">
    <property type="entry name" value="Putative cyclase"/>
    <property type="match status" value="1"/>
</dbReference>
<dbReference type="Proteomes" id="UP000518188">
    <property type="component" value="Unassembled WGS sequence"/>
</dbReference>
<reference evidence="1 2" key="1">
    <citation type="submission" date="2020-04" db="EMBL/GenBank/DDBJ databases">
        <title>MicrobeNet Type strains.</title>
        <authorList>
            <person name="Nicholson A.C."/>
        </authorList>
    </citation>
    <scope>NUCLEOTIDE SEQUENCE [LARGE SCALE GENOMIC DNA]</scope>
    <source>
        <strain evidence="1 2">ATCC 700731</strain>
    </source>
</reference>
<proteinExistence type="predicted"/>
<comment type="caution">
    <text evidence="1">The sequence shown here is derived from an EMBL/GenBank/DDBJ whole genome shotgun (WGS) entry which is preliminary data.</text>
</comment>
<dbReference type="PANTHER" id="PTHR34861">
    <property type="match status" value="1"/>
</dbReference>
<dbReference type="Pfam" id="PF04199">
    <property type="entry name" value="Cyclase"/>
    <property type="match status" value="1"/>
</dbReference>
<dbReference type="GO" id="GO:0019441">
    <property type="term" value="P:L-tryptophan catabolic process to kynurenine"/>
    <property type="evidence" value="ECO:0007669"/>
    <property type="project" value="InterPro"/>
</dbReference>
<gene>
    <name evidence="1" type="ORF">HGA11_25750</name>
</gene>
<evidence type="ECO:0000313" key="2">
    <source>
        <dbReference type="Proteomes" id="UP000518188"/>
    </source>
</evidence>
<organism evidence="1 2">
    <name type="scientific">Mycolicibacterium septicum DSM 44393</name>
    <dbReference type="NCBI Taxonomy" id="1341646"/>
    <lineage>
        <taxon>Bacteria</taxon>
        <taxon>Bacillati</taxon>
        <taxon>Actinomycetota</taxon>
        <taxon>Actinomycetes</taxon>
        <taxon>Mycobacteriales</taxon>
        <taxon>Mycobacteriaceae</taxon>
        <taxon>Mycolicibacterium</taxon>
    </lineage>
</organism>
<dbReference type="EMBL" id="JAAXPJ010000012">
    <property type="protein sequence ID" value="NKZ14392.1"/>
    <property type="molecule type" value="Genomic_DNA"/>
</dbReference>
<protein>
    <submittedName>
        <fullName evidence="1">Cyclase family protein</fullName>
    </submittedName>
</protein>
<dbReference type="AlphaFoldDB" id="A0A7X6RYM6"/>
<dbReference type="SUPFAM" id="SSF102198">
    <property type="entry name" value="Putative cyclase"/>
    <property type="match status" value="1"/>
</dbReference>
<dbReference type="GO" id="GO:0004061">
    <property type="term" value="F:arylformamidase activity"/>
    <property type="evidence" value="ECO:0007669"/>
    <property type="project" value="InterPro"/>
</dbReference>
<dbReference type="PANTHER" id="PTHR34861:SF10">
    <property type="entry name" value="CYCLASE"/>
    <property type="match status" value="1"/>
</dbReference>
<sequence>MAGTMSDFRKVADDVRNWGRWGDADELGTLNLITPDKVAQGASLVTQGKVFALGGDFSSAGPQGAFQFRQNPTHVMTVDGGDANTLAQYGPQWLRNSVAHEVSEFFVDNPFRFNDDMIVMPLQAATQWDALSHVYYEDKLYNGFPADSVTSFGAFHCGIDKVDGKGITSRGVLLDVVRHRGAEQFLEPGNPITPAELDEVARAQGVTVTPGDIVVVHTGWWTRFLANGDGTEPGSGLDWRCASWLHDHQVAAVAADNLMVEDPDPANGVEGTFLPMHMLCLRDMGLMLGEYWDLGALAADCAADGVYEFQLIAPPLRVTGAVGSPVNPIAIK</sequence>
<dbReference type="InterPro" id="IPR007325">
    <property type="entry name" value="KFase/CYL"/>
</dbReference>
<dbReference type="InterPro" id="IPR037175">
    <property type="entry name" value="KFase_sf"/>
</dbReference>
<name>A0A7X6RYM6_9MYCO</name>
<accession>A0A7X6RYM6</accession>